<proteinExistence type="inferred from homology"/>
<dbReference type="Gene3D" id="3.30.2310.20">
    <property type="entry name" value="RelE-like"/>
    <property type="match status" value="1"/>
</dbReference>
<dbReference type="RefSeq" id="WP_164209306.1">
    <property type="nucleotide sequence ID" value="NZ_JAAGSC010000023.1"/>
</dbReference>
<dbReference type="PANTHER" id="PTHR33755">
    <property type="entry name" value="TOXIN PARE1-RELATED"/>
    <property type="match status" value="1"/>
</dbReference>
<keyword evidence="2" id="KW-1277">Toxin-antitoxin system</keyword>
<comment type="similarity">
    <text evidence="1">Belongs to the RelE toxin family.</text>
</comment>
<protein>
    <submittedName>
        <fullName evidence="3">Type II toxin-antitoxin system RelE/ParE family toxin</fullName>
    </submittedName>
</protein>
<dbReference type="PANTHER" id="PTHR33755:SF5">
    <property type="entry name" value="TYPE II TOXIN-ANTITOXIN SYSTEM RELE_PARE FAMILY TOXIN"/>
    <property type="match status" value="1"/>
</dbReference>
<dbReference type="InterPro" id="IPR035093">
    <property type="entry name" value="RelE/ParE_toxin_dom_sf"/>
</dbReference>
<dbReference type="AlphaFoldDB" id="A0A845UVU2"/>
<comment type="caution">
    <text evidence="3">The sequence shown here is derived from an EMBL/GenBank/DDBJ whole genome shotgun (WGS) entry which is preliminary data.</text>
</comment>
<dbReference type="Proteomes" id="UP000484885">
    <property type="component" value="Unassembled WGS sequence"/>
</dbReference>
<keyword evidence="4" id="KW-1185">Reference proteome</keyword>
<evidence type="ECO:0000313" key="4">
    <source>
        <dbReference type="Proteomes" id="UP000484885"/>
    </source>
</evidence>
<dbReference type="EMBL" id="JAAGSC010000023">
    <property type="protein sequence ID" value="NDY94352.1"/>
    <property type="molecule type" value="Genomic_DNA"/>
</dbReference>
<evidence type="ECO:0000256" key="1">
    <source>
        <dbReference type="ARBA" id="ARBA00006226"/>
    </source>
</evidence>
<dbReference type="InterPro" id="IPR007712">
    <property type="entry name" value="RelE/ParE_toxin"/>
</dbReference>
<dbReference type="Pfam" id="PF05016">
    <property type="entry name" value="ParE_toxin"/>
    <property type="match status" value="1"/>
</dbReference>
<evidence type="ECO:0000256" key="2">
    <source>
        <dbReference type="ARBA" id="ARBA00022649"/>
    </source>
</evidence>
<organism evidence="3 4">
    <name type="scientific">Wenzhouxiangella limi</name>
    <dbReference type="NCBI Taxonomy" id="2707351"/>
    <lineage>
        <taxon>Bacteria</taxon>
        <taxon>Pseudomonadati</taxon>
        <taxon>Pseudomonadota</taxon>
        <taxon>Gammaproteobacteria</taxon>
        <taxon>Chromatiales</taxon>
        <taxon>Wenzhouxiangellaceae</taxon>
        <taxon>Wenzhouxiangella</taxon>
    </lineage>
</organism>
<evidence type="ECO:0000313" key="3">
    <source>
        <dbReference type="EMBL" id="NDY94352.1"/>
    </source>
</evidence>
<gene>
    <name evidence="3" type="ORF">G3I74_01220</name>
</gene>
<sequence length="107" mass="12367">MAEVIWSAPALADLDAIADYIALENSAAAKKLVGRIFEHVDQLEAHPDSGSKPQEFDGWRYHQLIEPPCRIIYRHDKVQGRVYILHVMRSEQRLRRSKLVRDWSAES</sequence>
<accession>A0A845UVU2</accession>
<reference evidence="3 4" key="1">
    <citation type="submission" date="2020-02" db="EMBL/GenBank/DDBJ databases">
        <authorList>
            <person name="Zhang X.-Y."/>
        </authorList>
    </citation>
    <scope>NUCLEOTIDE SEQUENCE [LARGE SCALE GENOMIC DNA]</scope>
    <source>
        <strain evidence="3 4">C33</strain>
    </source>
</reference>
<dbReference type="InterPro" id="IPR051803">
    <property type="entry name" value="TA_system_RelE-like_toxin"/>
</dbReference>
<name>A0A845UVU2_9GAMM</name>